<dbReference type="InterPro" id="IPR009923">
    <property type="entry name" value="Dodecin"/>
</dbReference>
<dbReference type="PANTHER" id="PTHR39324">
    <property type="entry name" value="CALCIUM DODECIN"/>
    <property type="match status" value="1"/>
</dbReference>
<evidence type="ECO:0000313" key="1">
    <source>
        <dbReference type="EMBL" id="MST32254.1"/>
    </source>
</evidence>
<accession>A0ABW9QRA7</accession>
<organism evidence="1 2">
    <name type="scientific">Acidiferrimicrobium australe</name>
    <dbReference type="NCBI Taxonomy" id="2664430"/>
    <lineage>
        <taxon>Bacteria</taxon>
        <taxon>Bacillati</taxon>
        <taxon>Actinomycetota</taxon>
        <taxon>Acidimicrobiia</taxon>
        <taxon>Acidimicrobiales</taxon>
        <taxon>Acidimicrobiaceae</taxon>
        <taxon>Acidiferrimicrobium</taxon>
    </lineage>
</organism>
<protein>
    <submittedName>
        <fullName evidence="1">Dodecin domain-containing protein</fullName>
    </submittedName>
</protein>
<comment type="caution">
    <text evidence="1">The sequence shown here is derived from an EMBL/GenBank/DDBJ whole genome shotgun (WGS) entry which is preliminary data.</text>
</comment>
<sequence>MTEISARSTESFEEAIRTGIARATETLRGVSSAWVKEQQVKVHNDQVTEYRVNLLVTFVLE</sequence>
<evidence type="ECO:0000313" key="2">
    <source>
        <dbReference type="Proteomes" id="UP000437736"/>
    </source>
</evidence>
<dbReference type="PANTHER" id="PTHR39324:SF1">
    <property type="entry name" value="CALCIUM DODECIN"/>
    <property type="match status" value="1"/>
</dbReference>
<dbReference type="EMBL" id="WJHE01000257">
    <property type="protein sequence ID" value="MST32254.1"/>
    <property type="molecule type" value="Genomic_DNA"/>
</dbReference>
<dbReference type="InterPro" id="IPR036694">
    <property type="entry name" value="Dodecin-like_sf"/>
</dbReference>
<dbReference type="SUPFAM" id="SSF89807">
    <property type="entry name" value="Dodecin-like"/>
    <property type="match status" value="1"/>
</dbReference>
<keyword evidence="2" id="KW-1185">Reference proteome</keyword>
<proteinExistence type="predicted"/>
<gene>
    <name evidence="1" type="ORF">GHK86_05890</name>
</gene>
<dbReference type="Pfam" id="PF07311">
    <property type="entry name" value="Dodecin"/>
    <property type="match status" value="1"/>
</dbReference>
<name>A0ABW9QRA7_9ACTN</name>
<dbReference type="Proteomes" id="UP000437736">
    <property type="component" value="Unassembled WGS sequence"/>
</dbReference>
<reference evidence="1 2" key="1">
    <citation type="submission" date="2019-11" db="EMBL/GenBank/DDBJ databases">
        <title>Acidiferrimicrobium australis gen. nov., sp. nov., an acidophilic and obligately heterotrophic, member of the Actinobacteria that catalyses dissimilatory oxido- reduction of iron isolated from metal-rich acidic water in Chile.</title>
        <authorList>
            <person name="Gonzalez D."/>
            <person name="Huber K."/>
            <person name="Hedrich S."/>
            <person name="Rojas-Villalobos C."/>
            <person name="Quatrini R."/>
            <person name="Dinamarca M.A."/>
            <person name="Schwarz A."/>
            <person name="Canales C."/>
            <person name="Nancucheo I."/>
        </authorList>
    </citation>
    <scope>NUCLEOTIDE SEQUENCE [LARGE SCALE GENOMIC DNA]</scope>
    <source>
        <strain evidence="1 2">USS-CCA1</strain>
    </source>
</reference>
<dbReference type="Gene3D" id="3.30.1660.10">
    <property type="entry name" value="Flavin-binding protein dodecin"/>
    <property type="match status" value="1"/>
</dbReference>
<dbReference type="InterPro" id="IPR025543">
    <property type="entry name" value="Dodecin-like"/>
</dbReference>